<evidence type="ECO:0000256" key="1">
    <source>
        <dbReference type="SAM" id="Phobius"/>
    </source>
</evidence>
<keyword evidence="3" id="KW-1185">Reference proteome</keyword>
<keyword evidence="1" id="KW-0472">Membrane</keyword>
<evidence type="ECO:0000313" key="3">
    <source>
        <dbReference type="Proteomes" id="UP001500037"/>
    </source>
</evidence>
<evidence type="ECO:0008006" key="4">
    <source>
        <dbReference type="Google" id="ProtNLM"/>
    </source>
</evidence>
<keyword evidence="1" id="KW-0812">Transmembrane</keyword>
<name>A0ABN1WGB9_9ACTN</name>
<reference evidence="2 3" key="1">
    <citation type="journal article" date="2019" name="Int. J. Syst. Evol. Microbiol.">
        <title>The Global Catalogue of Microorganisms (GCM) 10K type strain sequencing project: providing services to taxonomists for standard genome sequencing and annotation.</title>
        <authorList>
            <consortium name="The Broad Institute Genomics Platform"/>
            <consortium name="The Broad Institute Genome Sequencing Center for Infectious Disease"/>
            <person name="Wu L."/>
            <person name="Ma J."/>
        </authorList>
    </citation>
    <scope>NUCLEOTIDE SEQUENCE [LARGE SCALE GENOMIC DNA]</scope>
    <source>
        <strain evidence="2 3">JCM 13004</strain>
    </source>
</reference>
<dbReference type="Proteomes" id="UP001500037">
    <property type="component" value="Unassembled WGS sequence"/>
</dbReference>
<dbReference type="EMBL" id="BAAALF010000085">
    <property type="protein sequence ID" value="GAA1248949.1"/>
    <property type="molecule type" value="Genomic_DNA"/>
</dbReference>
<feature type="transmembrane region" description="Helical" evidence="1">
    <location>
        <begin position="79"/>
        <end position="100"/>
    </location>
</feature>
<protein>
    <recommendedName>
        <fullName evidence="4">DUF3592 domain-containing protein</fullName>
    </recommendedName>
</protein>
<feature type="transmembrane region" description="Helical" evidence="1">
    <location>
        <begin position="24"/>
        <end position="45"/>
    </location>
</feature>
<evidence type="ECO:0000313" key="2">
    <source>
        <dbReference type="EMBL" id="GAA1248949.1"/>
    </source>
</evidence>
<feature type="transmembrane region" description="Helical" evidence="1">
    <location>
        <begin position="198"/>
        <end position="217"/>
    </location>
</feature>
<keyword evidence="1" id="KW-1133">Transmembrane helix</keyword>
<feature type="transmembrane region" description="Helical" evidence="1">
    <location>
        <begin position="112"/>
        <end position="137"/>
    </location>
</feature>
<proteinExistence type="predicted"/>
<organism evidence="2 3">
    <name type="scientific">Kitasatospora nipponensis</name>
    <dbReference type="NCBI Taxonomy" id="258049"/>
    <lineage>
        <taxon>Bacteria</taxon>
        <taxon>Bacillati</taxon>
        <taxon>Actinomycetota</taxon>
        <taxon>Actinomycetes</taxon>
        <taxon>Kitasatosporales</taxon>
        <taxon>Streptomycetaceae</taxon>
        <taxon>Kitasatospora</taxon>
    </lineage>
</organism>
<sequence length="312" mass="34449">MRQGAPAAAPEPAARQRDDRTRAFLEKAAYVVAPGSVIVGLLYYVGRTYTTSYYVHFGVPTSDLQLSRDSYLTVSPDALFFPLWVLLCCALLALALFALIEQWLARPRENPLWQRASVAAAVAGGLLLLLGFLVFVQPPWWSRRVLSLLEPGWPRTLLPPLVVTVGAALALWSLHLYQCGRRQQGVPMAGERVRSMAGAVLIGLLTLSLFFSLARYADEAGDDQAARDADSGFPGQVNVLVYSRSRITQDALGITFKELADDGEPYRYRYSGFVLIAKSSSRYYLVSHVRRQPNDLTVVLPDDGTIRIETLG</sequence>
<accession>A0ABN1WGB9</accession>
<comment type="caution">
    <text evidence="2">The sequence shown here is derived from an EMBL/GenBank/DDBJ whole genome shotgun (WGS) entry which is preliminary data.</text>
</comment>
<feature type="transmembrane region" description="Helical" evidence="1">
    <location>
        <begin position="157"/>
        <end position="177"/>
    </location>
</feature>
<gene>
    <name evidence="2" type="ORF">GCM10009665_44760</name>
</gene>